<dbReference type="WBParaSite" id="Hba_15725">
    <property type="protein sequence ID" value="Hba_15725"/>
    <property type="gene ID" value="Hba_15725"/>
</dbReference>
<accession>A0A1I7XDE7</accession>
<proteinExistence type="predicted"/>
<dbReference type="AlphaFoldDB" id="A0A1I7XDE7"/>
<keyword evidence="1" id="KW-0812">Transmembrane</keyword>
<feature type="transmembrane region" description="Helical" evidence="1">
    <location>
        <begin position="20"/>
        <end position="37"/>
    </location>
</feature>
<dbReference type="Pfam" id="PF03407">
    <property type="entry name" value="Nucleotid_trans"/>
    <property type="match status" value="1"/>
</dbReference>
<dbReference type="PANTHER" id="PTHR31967">
    <property type="entry name" value="GROUNDHOG (HEDGEHOG-LIKE FAMILY)-RELATED"/>
    <property type="match status" value="1"/>
</dbReference>
<dbReference type="InterPro" id="IPR005069">
    <property type="entry name" value="Nucl-diP-sugar_transferase"/>
</dbReference>
<evidence type="ECO:0000313" key="4">
    <source>
        <dbReference type="WBParaSite" id="Hba_15725"/>
    </source>
</evidence>
<evidence type="ECO:0000256" key="1">
    <source>
        <dbReference type="SAM" id="Phobius"/>
    </source>
</evidence>
<keyword evidence="1" id="KW-1133">Transmembrane helix</keyword>
<dbReference type="Proteomes" id="UP000095283">
    <property type="component" value="Unplaced"/>
</dbReference>
<evidence type="ECO:0000313" key="3">
    <source>
        <dbReference type="Proteomes" id="UP000095283"/>
    </source>
</evidence>
<sequence length="314" mass="36577">MTFQTSMVYQLCSLRNALRASGVIFSVIIFLILTNVFKNIYGLMEMNVNEKEFQALDLLNYGELQKTVQSLPPQYGVILLNRHALDMTLNWLCNTLQMEVHERILFFVLDEAARQGLKRHYPYLKVVQWNAPSLQKPFRPYDSTYMSFFLMRTNLIQALQHFGKEFWMLQADTIWREPIFPHFNESLKGDILLDQQGYADTAESSVRKRMMNGANFLVSTKESSRKLVSLWLSWQKWVYITDPDVIKMLCLSGDFNCEFIPHQLISGWEWIYGDQRNPPIMIQMDGETEGNKMTTKNVTSTLCKGHSGMLSNHK</sequence>
<organism evidence="3 4">
    <name type="scientific">Heterorhabditis bacteriophora</name>
    <name type="common">Entomopathogenic nematode worm</name>
    <dbReference type="NCBI Taxonomy" id="37862"/>
    <lineage>
        <taxon>Eukaryota</taxon>
        <taxon>Metazoa</taxon>
        <taxon>Ecdysozoa</taxon>
        <taxon>Nematoda</taxon>
        <taxon>Chromadorea</taxon>
        <taxon>Rhabditida</taxon>
        <taxon>Rhabditina</taxon>
        <taxon>Rhabditomorpha</taxon>
        <taxon>Strongyloidea</taxon>
        <taxon>Heterorhabditidae</taxon>
        <taxon>Heterorhabditis</taxon>
    </lineage>
</organism>
<reference evidence="4" key="1">
    <citation type="submission" date="2016-11" db="UniProtKB">
        <authorList>
            <consortium name="WormBaseParasite"/>
        </authorList>
    </citation>
    <scope>IDENTIFICATION</scope>
</reference>
<keyword evidence="3" id="KW-1185">Reference proteome</keyword>
<name>A0A1I7XDE7_HETBA</name>
<protein>
    <submittedName>
        <fullName evidence="4">Nucleotid_trans domain-containing protein</fullName>
    </submittedName>
</protein>
<keyword evidence="1" id="KW-0472">Membrane</keyword>
<evidence type="ECO:0000259" key="2">
    <source>
        <dbReference type="Pfam" id="PF03407"/>
    </source>
</evidence>
<feature type="domain" description="Nucleotide-diphospho-sugar transferase" evidence="2">
    <location>
        <begin position="100"/>
        <end position="293"/>
    </location>
</feature>
<dbReference type="PANTHER" id="PTHR31967:SF4">
    <property type="entry name" value="NUCLEOTIDE-DIPHOSPHO-SUGAR TRANSFERASE DOMAIN-CONTAINING PROTEIN"/>
    <property type="match status" value="1"/>
</dbReference>